<organism evidence="1">
    <name type="scientific">Zea mays</name>
    <name type="common">Maize</name>
    <dbReference type="NCBI Taxonomy" id="4577"/>
    <lineage>
        <taxon>Eukaryota</taxon>
        <taxon>Viridiplantae</taxon>
        <taxon>Streptophyta</taxon>
        <taxon>Embryophyta</taxon>
        <taxon>Tracheophyta</taxon>
        <taxon>Spermatophyta</taxon>
        <taxon>Magnoliopsida</taxon>
        <taxon>Liliopsida</taxon>
        <taxon>Poales</taxon>
        <taxon>Poaceae</taxon>
        <taxon>PACMAD clade</taxon>
        <taxon>Panicoideae</taxon>
        <taxon>Andropogonodae</taxon>
        <taxon>Andropogoneae</taxon>
        <taxon>Tripsacinae</taxon>
        <taxon>Zea</taxon>
    </lineage>
</organism>
<dbReference type="AlphaFoldDB" id="A0A1D6EDE7"/>
<name>A0A1D6EDE7_MAIZE</name>
<gene>
    <name evidence="1" type="ORF">ZEAMMB73_Zm00001d004091</name>
</gene>
<reference evidence="1" key="1">
    <citation type="submission" date="2015-12" db="EMBL/GenBank/DDBJ databases">
        <title>Update maize B73 reference genome by single molecule sequencing technologies.</title>
        <authorList>
            <consortium name="Maize Genome Sequencing Project"/>
            <person name="Ware D."/>
        </authorList>
    </citation>
    <scope>NUCLEOTIDE SEQUENCE [LARGE SCALE GENOMIC DNA]</scope>
    <source>
        <tissue evidence="1">Seedling</tissue>
    </source>
</reference>
<protein>
    <submittedName>
        <fullName evidence="1">Metal tolerance protein C4</fullName>
    </submittedName>
</protein>
<evidence type="ECO:0000313" key="1">
    <source>
        <dbReference type="EMBL" id="ONM18311.1"/>
    </source>
</evidence>
<dbReference type="EMBL" id="CM007648">
    <property type="protein sequence ID" value="ONM18311.1"/>
    <property type="molecule type" value="Genomic_DNA"/>
</dbReference>
<proteinExistence type="predicted"/>
<sequence>MAGGGGRLFLLQRRGPSAPSLTQLPSGSPSPAVILCVWPRARRKHILTMNTGNSPFLVSLRSHILTMAPLTFPSDVRTLRIQQNRFQKLCSRHGLLTFFVFMQNIIISIFIYETL</sequence>
<accession>A0A1D6EDE7</accession>